<organism evidence="2 3">
    <name type="scientific">Filobasidium floriforme</name>
    <dbReference type="NCBI Taxonomy" id="5210"/>
    <lineage>
        <taxon>Eukaryota</taxon>
        <taxon>Fungi</taxon>
        <taxon>Dikarya</taxon>
        <taxon>Basidiomycota</taxon>
        <taxon>Agaricomycotina</taxon>
        <taxon>Tremellomycetes</taxon>
        <taxon>Filobasidiales</taxon>
        <taxon>Filobasidiaceae</taxon>
        <taxon>Filobasidium</taxon>
    </lineage>
</organism>
<dbReference type="AlphaFoldDB" id="A0A8K0NTR6"/>
<feature type="region of interest" description="Disordered" evidence="1">
    <location>
        <begin position="1"/>
        <end position="533"/>
    </location>
</feature>
<feature type="compositionally biased region" description="Polar residues" evidence="1">
    <location>
        <begin position="325"/>
        <end position="343"/>
    </location>
</feature>
<reference evidence="2" key="1">
    <citation type="submission" date="2020-04" db="EMBL/GenBank/DDBJ databases">
        <title>Analysis of mating type loci in Filobasidium floriforme.</title>
        <authorList>
            <person name="Nowrousian M."/>
        </authorList>
    </citation>
    <scope>NUCLEOTIDE SEQUENCE</scope>
    <source>
        <strain evidence="2">CBS 6242</strain>
    </source>
</reference>
<accession>A0A8K0NTR6</accession>
<feature type="compositionally biased region" description="Acidic residues" evidence="1">
    <location>
        <begin position="141"/>
        <end position="157"/>
    </location>
</feature>
<feature type="compositionally biased region" description="Basic residues" evidence="1">
    <location>
        <begin position="259"/>
        <end position="270"/>
    </location>
</feature>
<feature type="compositionally biased region" description="Low complexity" evidence="1">
    <location>
        <begin position="456"/>
        <end position="473"/>
    </location>
</feature>
<feature type="compositionally biased region" description="Basic and acidic residues" evidence="1">
    <location>
        <begin position="125"/>
        <end position="134"/>
    </location>
</feature>
<feature type="compositionally biased region" description="Polar residues" evidence="1">
    <location>
        <begin position="114"/>
        <end position="124"/>
    </location>
</feature>
<feature type="compositionally biased region" description="Polar residues" evidence="1">
    <location>
        <begin position="643"/>
        <end position="653"/>
    </location>
</feature>
<feature type="compositionally biased region" description="Polar residues" evidence="1">
    <location>
        <begin position="394"/>
        <end position="406"/>
    </location>
</feature>
<evidence type="ECO:0000313" key="2">
    <source>
        <dbReference type="EMBL" id="KAG7575495.1"/>
    </source>
</evidence>
<feature type="region of interest" description="Disordered" evidence="1">
    <location>
        <begin position="702"/>
        <end position="726"/>
    </location>
</feature>
<dbReference type="Proteomes" id="UP000812966">
    <property type="component" value="Unassembled WGS sequence"/>
</dbReference>
<name>A0A8K0NTR6_9TREE</name>
<gene>
    <name evidence="2" type="ORF">FFLO_00314</name>
</gene>
<sequence>MPNQEPRRRTSSTVSHTVHHPRGHGIRRSSSHVNAGGVRNHTTGLQPLKTAKPVVPGLERQASNRSDESTGVRSNKSSIHLARRKSSAHSDDRQRTVRSARSDTHLPRLGGLTALSTTRPSAKQHNSDSKRLDSAKATGDDGWDSEGSDDDQEEVVEDDGRKGTQVEQIVSEYESDETTDEDDEDDEEEHLVIKTKGSKAPLNKRASMGSTANPPTVERVSSRTDQGQPQTASRPQGNRSRSRSRTRLPNPSAAAANAHKTRRKSSARRQSHVDHDHGKTGVFARTKSQIGFDVHGNGEQQDHVRHSDESDSEHRYEAERAPARESQSINRSAETAHETSNAVQEIAKPGRTISAGEGPAPAAFVASPKSVLNLEDDENKPGFPFPALDGQVAAVQQRSPSDSAKSARQGPSHHNRRDPGLQMEKAVHSPNGSDSQTLVGSNASPGRAGTPRMTASSQLPSSQPGQSPAGNAPSTPPANPPTRKHVRTRNSHTSLRSLASMRLAGPPPHPLTSPGGAKSRVTSLSGRSGPAIAAPQLNREVARGLCSTSPTESMISNIEVVGRNGSHGHGHGKHSSTPPSQVARTGSQRSLRDYFGLPSSAKTTSRDSERGPDMSRKTSFSSITGAGLPRASSSSALNAAGLPSNQGGSSRLSAHSVAQAAARLPSTANLSASAYGDRQAESSQVGLISRFLTPSSWNPKVLAASSAKDRHGKSRANTAPGYQADKPSVFPPSPFAAAHASLVRTLMEDGAKLAPQGGHHGPLRGADRMRSDTGPVPRASAAFSSLALTPAHNDDGSRGRGHGKEGKNGNRDKEMVLVPGLTPFEMSVSRCLEQRKNAVRLKTGGPLGPLPP</sequence>
<dbReference type="EMBL" id="JABELV010000003">
    <property type="protein sequence ID" value="KAG7575495.1"/>
    <property type="molecule type" value="Genomic_DNA"/>
</dbReference>
<feature type="compositionally biased region" description="Low complexity" evidence="1">
    <location>
        <begin position="631"/>
        <end position="640"/>
    </location>
</feature>
<evidence type="ECO:0000256" key="1">
    <source>
        <dbReference type="SAM" id="MobiDB-lite"/>
    </source>
</evidence>
<feature type="region of interest" description="Disordered" evidence="1">
    <location>
        <begin position="754"/>
        <end position="814"/>
    </location>
</feature>
<feature type="compositionally biased region" description="Polar residues" evidence="1">
    <location>
        <begin position="223"/>
        <end position="239"/>
    </location>
</feature>
<keyword evidence="3" id="KW-1185">Reference proteome</keyword>
<comment type="caution">
    <text evidence="2">The sequence shown here is derived from an EMBL/GenBank/DDBJ whole genome shotgun (WGS) entry which is preliminary data.</text>
</comment>
<feature type="compositionally biased region" description="Basic residues" evidence="1">
    <location>
        <begin position="17"/>
        <end position="30"/>
    </location>
</feature>
<feature type="compositionally biased region" description="Polar residues" evidence="1">
    <location>
        <begin position="577"/>
        <end position="589"/>
    </location>
</feature>
<feature type="compositionally biased region" description="Polar residues" evidence="1">
    <location>
        <begin position="430"/>
        <end position="444"/>
    </location>
</feature>
<dbReference type="OrthoDB" id="2595239at2759"/>
<feature type="compositionally biased region" description="Basic and acidic residues" evidence="1">
    <location>
        <begin position="604"/>
        <end position="616"/>
    </location>
</feature>
<feature type="compositionally biased region" description="Basic and acidic residues" evidence="1">
    <location>
        <begin position="792"/>
        <end position="814"/>
    </location>
</feature>
<feature type="compositionally biased region" description="Acidic residues" evidence="1">
    <location>
        <begin position="173"/>
        <end position="189"/>
    </location>
</feature>
<feature type="region of interest" description="Disordered" evidence="1">
    <location>
        <begin position="562"/>
        <end position="654"/>
    </location>
</feature>
<proteinExistence type="predicted"/>
<feature type="compositionally biased region" description="Basic and acidic residues" evidence="1">
    <location>
        <begin position="88"/>
        <end position="106"/>
    </location>
</feature>
<evidence type="ECO:0000313" key="3">
    <source>
        <dbReference type="Proteomes" id="UP000812966"/>
    </source>
</evidence>
<protein>
    <submittedName>
        <fullName evidence="2">Uncharacterized protein</fullName>
    </submittedName>
</protein>
<feature type="compositionally biased region" description="Basic and acidic residues" evidence="1">
    <location>
        <begin position="300"/>
        <end position="323"/>
    </location>
</feature>